<dbReference type="PANTHER" id="PTHR47495:SF1">
    <property type="entry name" value="BLL3820 PROTEIN"/>
    <property type="match status" value="1"/>
</dbReference>
<protein>
    <recommendedName>
        <fullName evidence="1">Aldehyde oxidase/xanthine dehydrogenase a/b hammerhead domain-containing protein</fullName>
    </recommendedName>
</protein>
<dbReference type="EMBL" id="UINC01021832">
    <property type="protein sequence ID" value="SVA90226.1"/>
    <property type="molecule type" value="Genomic_DNA"/>
</dbReference>
<dbReference type="PANTHER" id="PTHR47495">
    <property type="entry name" value="ALDEHYDE DEHYDROGENASE"/>
    <property type="match status" value="1"/>
</dbReference>
<dbReference type="InterPro" id="IPR012368">
    <property type="entry name" value="OxRdtase_Mopterin-bd_su_IorB"/>
</dbReference>
<dbReference type="InterPro" id="IPR000674">
    <property type="entry name" value="Ald_Oxase/Xan_DH_a/b"/>
</dbReference>
<dbReference type="Pfam" id="PF02738">
    <property type="entry name" value="MoCoBD_1"/>
    <property type="match status" value="1"/>
</dbReference>
<dbReference type="Pfam" id="PF20256">
    <property type="entry name" value="MoCoBD_2"/>
    <property type="match status" value="2"/>
</dbReference>
<dbReference type="PIRSF" id="PIRSF036389">
    <property type="entry name" value="IOR_B"/>
    <property type="match status" value="1"/>
</dbReference>
<dbReference type="InterPro" id="IPR037165">
    <property type="entry name" value="AldOxase/xan_DH_Mopterin-bd_sf"/>
</dbReference>
<evidence type="ECO:0000313" key="2">
    <source>
        <dbReference type="EMBL" id="SVA90226.1"/>
    </source>
</evidence>
<dbReference type="Gene3D" id="3.30.365.10">
    <property type="entry name" value="Aldehyde oxidase/xanthine dehydrogenase, molybdopterin binding domain"/>
    <property type="match status" value="4"/>
</dbReference>
<accession>A0A381ZLR5</accession>
<proteinExistence type="predicted"/>
<dbReference type="InterPro" id="IPR008274">
    <property type="entry name" value="AldOxase/xan_DH_MoCoBD1"/>
</dbReference>
<name>A0A381ZLR5_9ZZZZ</name>
<reference evidence="2" key="1">
    <citation type="submission" date="2018-05" db="EMBL/GenBank/DDBJ databases">
        <authorList>
            <person name="Lanie J.A."/>
            <person name="Ng W.-L."/>
            <person name="Kazmierczak K.M."/>
            <person name="Andrzejewski T.M."/>
            <person name="Davidsen T.M."/>
            <person name="Wayne K.J."/>
            <person name="Tettelin H."/>
            <person name="Glass J.I."/>
            <person name="Rusch D."/>
            <person name="Podicherti R."/>
            <person name="Tsui H.-C.T."/>
            <person name="Winkler M.E."/>
        </authorList>
    </citation>
    <scope>NUCLEOTIDE SEQUENCE</scope>
</reference>
<gene>
    <name evidence="2" type="ORF">METZ01_LOCUS143080</name>
</gene>
<dbReference type="Gene3D" id="3.90.1170.50">
    <property type="entry name" value="Aldehyde oxidase/xanthine dehydrogenase, a/b hammerhead"/>
    <property type="match status" value="1"/>
</dbReference>
<dbReference type="SUPFAM" id="SSF56003">
    <property type="entry name" value="Molybdenum cofactor-binding domain"/>
    <property type="match status" value="2"/>
</dbReference>
<evidence type="ECO:0000259" key="1">
    <source>
        <dbReference type="SMART" id="SM01008"/>
    </source>
</evidence>
<dbReference type="InterPro" id="IPR052516">
    <property type="entry name" value="N-heterocyclic_Hydroxylase"/>
</dbReference>
<dbReference type="AlphaFoldDB" id="A0A381ZLR5"/>
<organism evidence="2">
    <name type="scientific">marine metagenome</name>
    <dbReference type="NCBI Taxonomy" id="408172"/>
    <lineage>
        <taxon>unclassified sequences</taxon>
        <taxon>metagenomes</taxon>
        <taxon>ecological metagenomes</taxon>
    </lineage>
</organism>
<feature type="domain" description="Aldehyde oxidase/xanthine dehydrogenase a/b hammerhead" evidence="1">
    <location>
        <begin position="172"/>
        <end position="253"/>
    </location>
</feature>
<sequence>MSVHPSIAAHPNVDQWLEFTADERIVVHTGKVDIGQRISTALAIIAAEELDVDYHRIDINRTQTGLDPDEGFTAGSMSMQHSGSAIRLASATARRYLINLAADVLEDAPDTFVVDDGIVRSPATGAQVSYWSLLSETCLNIRIDETAPLKRPADYGWIGQTVTPKGLADIVHGKTVFVHDLQLPRMLHGRIVRPPHYTARIDTLDPTVIEHLKHSGVVVVQDGSFLAVAAADEHMAAKAAARLSCAIQWNLGSGIPAKDVFSALRSNPKVSLPVTEGGVPIEQPVSPLTEPPEEATITLNSILEKPYLMHGSIGPSAACAVYENDLLTIYTHAQGVYPLRGAIAEALHMPVDTIQVIFMPGAGCYGHNGADDAAFDAALIALAVPGKPVLLKWTREEEHAWEPYGSAMVCELRASLDRNGKIVDWSHESYGDTFIMGRPAAGRTGSPATKLLSNQFRTGAPEQSLAQPAMGPHVGIHRNLDPLYTIPNPRLVKHLVRRLPLRTSALRTLGAFANIVAIESLIDQLADAAGVPPVEFRLQHLDDERGRQVLQSLSEQMAADAAGAGNALSQGIAFARYKNAAAYCAVGIELEVSEQANVKLIRAWIVADAGEVVDPAGLTTQLEGGLIQAASWSLYEAVTYDTNGVTSRDWDTYPILRFNNVPHVQTRLIDHPGEPFLGAGEAVGGPTGGAIANAIRRATGLCMSRMPFNQNNILAAALKQ</sequence>
<dbReference type="GO" id="GO:0016491">
    <property type="term" value="F:oxidoreductase activity"/>
    <property type="evidence" value="ECO:0007669"/>
    <property type="project" value="InterPro"/>
</dbReference>
<dbReference type="SMART" id="SM01008">
    <property type="entry name" value="Ald_Xan_dh_C"/>
    <property type="match status" value="1"/>
</dbReference>
<dbReference type="InterPro" id="IPR046867">
    <property type="entry name" value="AldOxase/xan_DH_MoCoBD2"/>
</dbReference>